<feature type="region of interest" description="Disordered" evidence="1">
    <location>
        <begin position="353"/>
        <end position="392"/>
    </location>
</feature>
<proteinExistence type="predicted"/>
<organism evidence="2">
    <name type="scientific">Noctiluca scintillans</name>
    <name type="common">Sea sparkle</name>
    <name type="synonym">Red tide dinoflagellate</name>
    <dbReference type="NCBI Taxonomy" id="2966"/>
    <lineage>
        <taxon>Eukaryota</taxon>
        <taxon>Sar</taxon>
        <taxon>Alveolata</taxon>
        <taxon>Dinophyceae</taxon>
        <taxon>Noctilucales</taxon>
        <taxon>Noctilucaceae</taxon>
        <taxon>Noctiluca</taxon>
    </lineage>
</organism>
<feature type="region of interest" description="Disordered" evidence="1">
    <location>
        <begin position="160"/>
        <end position="185"/>
    </location>
</feature>
<gene>
    <name evidence="2" type="ORF">NSCI0253_LOCUS33649</name>
</gene>
<feature type="compositionally biased region" description="Polar residues" evidence="1">
    <location>
        <begin position="359"/>
        <end position="383"/>
    </location>
</feature>
<accession>A0A7S1AMR9</accession>
<protein>
    <submittedName>
        <fullName evidence="2">Uncharacterized protein</fullName>
    </submittedName>
</protein>
<feature type="region of interest" description="Disordered" evidence="1">
    <location>
        <begin position="1"/>
        <end position="24"/>
    </location>
</feature>
<dbReference type="AlphaFoldDB" id="A0A7S1AMR9"/>
<dbReference type="EMBL" id="HBFQ01047300">
    <property type="protein sequence ID" value="CAD8859295.1"/>
    <property type="molecule type" value="Transcribed_RNA"/>
</dbReference>
<reference evidence="2" key="1">
    <citation type="submission" date="2021-01" db="EMBL/GenBank/DDBJ databases">
        <authorList>
            <person name="Corre E."/>
            <person name="Pelletier E."/>
            <person name="Niang G."/>
            <person name="Scheremetjew M."/>
            <person name="Finn R."/>
            <person name="Kale V."/>
            <person name="Holt S."/>
            <person name="Cochrane G."/>
            <person name="Meng A."/>
            <person name="Brown T."/>
            <person name="Cohen L."/>
        </authorList>
    </citation>
    <scope>NUCLEOTIDE SEQUENCE</scope>
</reference>
<feature type="compositionally biased region" description="Basic and acidic residues" evidence="1">
    <location>
        <begin position="11"/>
        <end position="24"/>
    </location>
</feature>
<evidence type="ECO:0000313" key="2">
    <source>
        <dbReference type="EMBL" id="CAD8859295.1"/>
    </source>
</evidence>
<name>A0A7S1AMR9_NOCSC</name>
<evidence type="ECO:0000256" key="1">
    <source>
        <dbReference type="SAM" id="MobiDB-lite"/>
    </source>
</evidence>
<sequence>MGTGASTQEIRAAEEADVSVRTKRSELQRKTRSLQAAEEDLWRAWEEQRRQDENVELEERFEEELRHEIGDAQDVHWRVVDNLRQEIDEYSWYHAEMATPRSLQSRVDKSELILSWRAEEAHEARQEALTKKNFLAVDVRTELLSAQKRFQNITQEMQSTLANEREVEEQQAEARREDESRDEEFGTELAAVASASELEAQASLEAHLSSDFQAQSLRQEFEESARTADERQREVQSRDIELFEVRSHVAAIQHEMDDVSDDLQMHVSRAQVVESTLLLAQGLTGKAEALRRMLLQSHEALAQMGGMVDEERRERERLTHQLKQQKVRTELLLQFLHHFRQRTESLVPEPGHFLRDVSASGQSPAKSAATGQLHQYRGDSSSRFPFAAGCPR</sequence>